<sequence>MDPQQTSFKALMFPWLAHGHIFPFLELAKKLSNTKSFHIYFCSTSINLDSVRKSLNEQLVELHLPSLPELPPHYHTTKNIPPHLMPTLMQAFQMSSPNFSDIIADLKPDLLIYDGFQPWSVKIASSLNIPSVLFATSASASLSFFHHQYTHKSFDTYPYPEIFLREHEKRDLLGLGGSIEVKDTDEGLVFGIFELSRDIVLIKSCRGIENKYMNYLSDLCGRKIVPTGPLITNANNNQQSVASLKIMDWLNKKSPFSTLYISFGSENYLSGEQMREIAKGLELSHVNFIWIVRSPVGSDINSVDENLPREFLDSASRTNRGMVLREWAPQAEILAHPSVGGFMSHCGWSSVTESVYFGVPILGAPLKLDQPANCRAAVEAGVCVEVMRGESGEFDGEEVAKAISEVILSESGKRFRFKARELSKEMKMEEEDGFCEVTEELRRVCAKKIDE</sequence>
<keyword evidence="2 4" id="KW-0328">Glycosyltransferase</keyword>
<dbReference type="Proteomes" id="UP000653305">
    <property type="component" value="Unassembled WGS sequence"/>
</dbReference>
<dbReference type="InterPro" id="IPR002213">
    <property type="entry name" value="UDP_glucos_trans"/>
</dbReference>
<dbReference type="EMBL" id="BMAC01000948">
    <property type="protein sequence ID" value="GFQ04489.1"/>
    <property type="molecule type" value="Genomic_DNA"/>
</dbReference>
<dbReference type="Pfam" id="PF00201">
    <property type="entry name" value="UDPGT"/>
    <property type="match status" value="1"/>
</dbReference>
<dbReference type="GO" id="GO:0016138">
    <property type="term" value="P:glycoside biosynthetic process"/>
    <property type="evidence" value="ECO:0007669"/>
    <property type="project" value="UniProtKB-ARBA"/>
</dbReference>
<comment type="caution">
    <text evidence="6">The sequence shown here is derived from an EMBL/GenBank/DDBJ whole genome shotgun (WGS) entry which is preliminary data.</text>
</comment>
<dbReference type="CDD" id="cd03784">
    <property type="entry name" value="GT1_Gtf-like"/>
    <property type="match status" value="1"/>
</dbReference>
<evidence type="ECO:0000256" key="3">
    <source>
        <dbReference type="ARBA" id="ARBA00022679"/>
    </source>
</evidence>
<dbReference type="SUPFAM" id="SSF53756">
    <property type="entry name" value="UDP-Glycosyltransferase/glycogen phosphorylase"/>
    <property type="match status" value="1"/>
</dbReference>
<evidence type="ECO:0000256" key="2">
    <source>
        <dbReference type="ARBA" id="ARBA00022676"/>
    </source>
</evidence>
<reference evidence="6" key="1">
    <citation type="submission" date="2020-07" db="EMBL/GenBank/DDBJ databases">
        <title>Ethylene signaling mediates host invasion by parasitic plants.</title>
        <authorList>
            <person name="Yoshida S."/>
        </authorList>
    </citation>
    <scope>NUCLEOTIDE SEQUENCE</scope>
    <source>
        <strain evidence="6">Okayama</strain>
    </source>
</reference>
<protein>
    <recommendedName>
        <fullName evidence="5">Glycosyltransferase</fullName>
        <ecNumber evidence="5">2.4.1.-</ecNumber>
    </recommendedName>
</protein>
<comment type="similarity">
    <text evidence="1 4">Belongs to the UDP-glycosyltransferase family.</text>
</comment>
<dbReference type="InterPro" id="IPR035595">
    <property type="entry name" value="UDP_glycos_trans_CS"/>
</dbReference>
<evidence type="ECO:0000313" key="7">
    <source>
        <dbReference type="Proteomes" id="UP000653305"/>
    </source>
</evidence>
<dbReference type="PANTHER" id="PTHR48044:SF82">
    <property type="entry name" value="GLYCOSYLTRANSFERASE"/>
    <property type="match status" value="1"/>
</dbReference>
<organism evidence="6 7">
    <name type="scientific">Phtheirospermum japonicum</name>
    <dbReference type="NCBI Taxonomy" id="374723"/>
    <lineage>
        <taxon>Eukaryota</taxon>
        <taxon>Viridiplantae</taxon>
        <taxon>Streptophyta</taxon>
        <taxon>Embryophyta</taxon>
        <taxon>Tracheophyta</taxon>
        <taxon>Spermatophyta</taxon>
        <taxon>Magnoliopsida</taxon>
        <taxon>eudicotyledons</taxon>
        <taxon>Gunneridae</taxon>
        <taxon>Pentapetalae</taxon>
        <taxon>asterids</taxon>
        <taxon>lamiids</taxon>
        <taxon>Lamiales</taxon>
        <taxon>Orobanchaceae</taxon>
        <taxon>Orobanchaceae incertae sedis</taxon>
        <taxon>Phtheirospermum</taxon>
    </lineage>
</organism>
<proteinExistence type="inferred from homology"/>
<dbReference type="OrthoDB" id="5835829at2759"/>
<gene>
    <name evidence="6" type="ORF">PHJA_002592800</name>
</gene>
<dbReference type="EC" id="2.4.1.-" evidence="5"/>
<dbReference type="AlphaFoldDB" id="A0A830D3N4"/>
<dbReference type="GO" id="GO:0008194">
    <property type="term" value="F:UDP-glycosyltransferase activity"/>
    <property type="evidence" value="ECO:0007669"/>
    <property type="project" value="InterPro"/>
</dbReference>
<name>A0A830D3N4_9LAMI</name>
<keyword evidence="3 4" id="KW-0808">Transferase</keyword>
<evidence type="ECO:0000313" key="6">
    <source>
        <dbReference type="EMBL" id="GFQ04489.1"/>
    </source>
</evidence>
<dbReference type="PROSITE" id="PS00375">
    <property type="entry name" value="UDPGT"/>
    <property type="match status" value="1"/>
</dbReference>
<evidence type="ECO:0000256" key="4">
    <source>
        <dbReference type="RuleBase" id="RU003718"/>
    </source>
</evidence>
<keyword evidence="7" id="KW-1185">Reference proteome</keyword>
<dbReference type="PANTHER" id="PTHR48044">
    <property type="entry name" value="GLYCOSYLTRANSFERASE"/>
    <property type="match status" value="1"/>
</dbReference>
<accession>A0A830D3N4</accession>
<dbReference type="FunFam" id="3.40.50.2000:FF:000060">
    <property type="entry name" value="Glycosyltransferase"/>
    <property type="match status" value="1"/>
</dbReference>
<evidence type="ECO:0000256" key="5">
    <source>
        <dbReference type="RuleBase" id="RU362057"/>
    </source>
</evidence>
<evidence type="ECO:0000256" key="1">
    <source>
        <dbReference type="ARBA" id="ARBA00009995"/>
    </source>
</evidence>
<dbReference type="Gene3D" id="3.40.50.2000">
    <property type="entry name" value="Glycogen Phosphorylase B"/>
    <property type="match status" value="2"/>
</dbReference>